<evidence type="ECO:0000313" key="3">
    <source>
        <dbReference type="Proteomes" id="UP000001340"/>
    </source>
</evidence>
<keyword evidence="1" id="KW-1133">Transmembrane helix</keyword>
<feature type="transmembrane region" description="Helical" evidence="1">
    <location>
        <begin position="201"/>
        <end position="219"/>
    </location>
</feature>
<protein>
    <submittedName>
        <fullName evidence="2">Putative membrane protein</fullName>
    </submittedName>
</protein>
<organism evidence="2 3">
    <name type="scientific">Leptospira interrogans str. UI 12758</name>
    <dbReference type="NCBI Taxonomy" id="1049938"/>
    <lineage>
        <taxon>Bacteria</taxon>
        <taxon>Pseudomonadati</taxon>
        <taxon>Spirochaetota</taxon>
        <taxon>Spirochaetia</taxon>
        <taxon>Leptospirales</taxon>
        <taxon>Leptospiraceae</taxon>
        <taxon>Leptospira</taxon>
    </lineage>
</organism>
<reference evidence="2 3" key="1">
    <citation type="submission" date="2012-10" db="EMBL/GenBank/DDBJ databases">
        <authorList>
            <person name="Harkins D.M."/>
            <person name="Durkin A.S."/>
            <person name="Brinkac L.M."/>
            <person name="Haft D.H."/>
            <person name="Selengut J.D."/>
            <person name="Sanka R."/>
            <person name="DePew J."/>
            <person name="Purushe J."/>
            <person name="Chanthongthip A."/>
            <person name="Lattana O."/>
            <person name="Phetsouvanh R."/>
            <person name="Newton P.N."/>
            <person name="Vinetz J.M."/>
            <person name="Sutton G.G."/>
            <person name="Nierman W.C."/>
            <person name="Fouts D.E."/>
        </authorList>
    </citation>
    <scope>NUCLEOTIDE SEQUENCE [LARGE SCALE GENOMIC DNA]</scope>
    <source>
        <strain evidence="2 3">UI 12758</strain>
    </source>
</reference>
<keyword evidence="1" id="KW-0472">Membrane</keyword>
<dbReference type="NCBIfam" id="NF047440">
    <property type="entry name" value="LA3751_2_3_fam"/>
    <property type="match status" value="1"/>
</dbReference>
<name>A0A0E2D7B9_LEPIR</name>
<dbReference type="RefSeq" id="WP_000769206.1">
    <property type="nucleotide sequence ID" value="NZ_AHNR02000028.1"/>
</dbReference>
<evidence type="ECO:0000256" key="1">
    <source>
        <dbReference type="SAM" id="Phobius"/>
    </source>
</evidence>
<feature type="transmembrane region" description="Helical" evidence="1">
    <location>
        <begin position="290"/>
        <end position="308"/>
    </location>
</feature>
<feature type="transmembrane region" description="Helical" evidence="1">
    <location>
        <begin position="12"/>
        <end position="32"/>
    </location>
</feature>
<dbReference type="AlphaFoldDB" id="A0A0E2D7B9"/>
<feature type="transmembrane region" description="Helical" evidence="1">
    <location>
        <begin position="315"/>
        <end position="334"/>
    </location>
</feature>
<dbReference type="Proteomes" id="UP000001340">
    <property type="component" value="Unassembled WGS sequence"/>
</dbReference>
<feature type="transmembrane region" description="Helical" evidence="1">
    <location>
        <begin position="149"/>
        <end position="169"/>
    </location>
</feature>
<gene>
    <name evidence="2" type="ORF">LEP1GSC105_2486</name>
</gene>
<feature type="transmembrane region" description="Helical" evidence="1">
    <location>
        <begin position="231"/>
        <end position="251"/>
    </location>
</feature>
<accession>A0A0E2D7B9</accession>
<evidence type="ECO:0000313" key="2">
    <source>
        <dbReference type="EMBL" id="EKR55908.1"/>
    </source>
</evidence>
<comment type="caution">
    <text evidence="2">The sequence shown here is derived from an EMBL/GenBank/DDBJ whole genome shotgun (WGS) entry which is preliminary data.</text>
</comment>
<dbReference type="EMBL" id="AHNR02000028">
    <property type="protein sequence ID" value="EKR55908.1"/>
    <property type="molecule type" value="Genomic_DNA"/>
</dbReference>
<keyword evidence="1" id="KW-0812">Transmembrane</keyword>
<proteinExistence type="predicted"/>
<dbReference type="InterPro" id="IPR059217">
    <property type="entry name" value="LA3751_2-like"/>
</dbReference>
<feature type="transmembrane region" description="Helical" evidence="1">
    <location>
        <begin position="403"/>
        <end position="423"/>
    </location>
</feature>
<sequence length="532" mass="62346">MKLKNLFLKYSIRFLLLIFLMGFIFYATYYTIPKFSFASDSLVKVLQTKGWIESNFQSQEIYYLGKKLDPNFNFLLVQTIISTKGEKIGPFPFANTLITTPFVWIGHPEWILYLSAFFFGSYLIILYAISKKWIIPIIAMISTPLFHHFISFSDVSIAATLVLLGILILQNEKLLFSKNHSVQTFFSGVLLSIACWYRQEVFVLTSCLIVSTLTIKVFSEKEELIKESKQILMFLSGFLLIFSIFIFYNFINYGFLLGPRIILNKTITNFDLTNKVSDIQSLLFAGKGRLGFLGYSPWYLFIFLLFIWKWKKTSQYVKIWILTFVLNLILVSIFTPNNSNIDWGSRYLTCSVFIPLLLLSEIKISMNTFWSFRKNSKFKKTYENKVELPKIENIEIKENYKKIILFVLLILILYSISVNFKMIQLMRKISIQLSEIQSEIPWDNSKIFITSKSNIANTFGLNYFSQTILLIKKPKDLIQILQLHPNERFILIEDKLDKPWSESIRNQFVNKLKITIIKNPKVHLRFTEIQSR</sequence>
<feature type="transmembrane region" description="Helical" evidence="1">
    <location>
        <begin position="110"/>
        <end position="129"/>
    </location>
</feature>
<feature type="transmembrane region" description="Helical" evidence="1">
    <location>
        <begin position="346"/>
        <end position="370"/>
    </location>
</feature>